<accession>A0A0R0CH44</accession>
<keyword evidence="1" id="KW-0732">Signal</keyword>
<protein>
    <recommendedName>
        <fullName evidence="4">Lipoprotein</fullName>
    </recommendedName>
</protein>
<proteinExistence type="predicted"/>
<feature type="chain" id="PRO_5006394036" description="Lipoprotein" evidence="1">
    <location>
        <begin position="19"/>
        <end position="143"/>
    </location>
</feature>
<dbReference type="RefSeq" id="WP_057632123.1">
    <property type="nucleotide sequence ID" value="NZ_LDJI01000006.1"/>
</dbReference>
<evidence type="ECO:0000313" key="3">
    <source>
        <dbReference type="Proteomes" id="UP000050864"/>
    </source>
</evidence>
<sequence length="143" mass="15875">MKSALVMLAGMVVVVASAAAQLSGPQRLRAARQETFERLRFPSRDGVVLTGAQVRVVKQRHGRFDGMQQPEPRWMGQAADDAFWYCVGPGPSWYLAIPVSRRNGFQWDVEWVVRPLDESRMRAALNGDTEALRLAFGEETAGG</sequence>
<dbReference type="PATRIC" id="fig|405444.3.peg.3293"/>
<dbReference type="EMBL" id="LDJI01000006">
    <property type="protein sequence ID" value="KRG65562.1"/>
    <property type="molecule type" value="Genomic_DNA"/>
</dbReference>
<dbReference type="Proteomes" id="UP000050864">
    <property type="component" value="Unassembled WGS sequence"/>
</dbReference>
<dbReference type="AlphaFoldDB" id="A0A0R0CH44"/>
<keyword evidence="3" id="KW-1185">Reference proteome</keyword>
<gene>
    <name evidence="2" type="ORF">ABB26_03150</name>
</gene>
<name>A0A0R0CH44_9GAMM</name>
<organism evidence="2 3">
    <name type="scientific">Stenotrophomonas humi</name>
    <dbReference type="NCBI Taxonomy" id="405444"/>
    <lineage>
        <taxon>Bacteria</taxon>
        <taxon>Pseudomonadati</taxon>
        <taxon>Pseudomonadota</taxon>
        <taxon>Gammaproteobacteria</taxon>
        <taxon>Lysobacterales</taxon>
        <taxon>Lysobacteraceae</taxon>
        <taxon>Stenotrophomonas</taxon>
    </lineage>
</organism>
<evidence type="ECO:0008006" key="4">
    <source>
        <dbReference type="Google" id="ProtNLM"/>
    </source>
</evidence>
<evidence type="ECO:0000313" key="2">
    <source>
        <dbReference type="EMBL" id="KRG65562.1"/>
    </source>
</evidence>
<dbReference type="OrthoDB" id="6028417at2"/>
<feature type="signal peptide" evidence="1">
    <location>
        <begin position="1"/>
        <end position="18"/>
    </location>
</feature>
<reference evidence="2 3" key="1">
    <citation type="submission" date="2015-05" db="EMBL/GenBank/DDBJ databases">
        <title>Genome sequencing and analysis of members of genus Stenotrophomonas.</title>
        <authorList>
            <person name="Patil P.P."/>
            <person name="Midha S."/>
            <person name="Patil P.B."/>
        </authorList>
    </citation>
    <scope>NUCLEOTIDE SEQUENCE [LARGE SCALE GENOMIC DNA]</scope>
    <source>
        <strain evidence="2 3">DSM 18929</strain>
    </source>
</reference>
<comment type="caution">
    <text evidence="2">The sequence shown here is derived from an EMBL/GenBank/DDBJ whole genome shotgun (WGS) entry which is preliminary data.</text>
</comment>
<evidence type="ECO:0000256" key="1">
    <source>
        <dbReference type="SAM" id="SignalP"/>
    </source>
</evidence>